<reference evidence="2" key="1">
    <citation type="journal article" date="2012" name="Science">
        <title>The Paleozoic origin of enzymatic lignin decomposition reconstructed from 31 fungal genomes.</title>
        <authorList>
            <person name="Floudas D."/>
            <person name="Binder M."/>
            <person name="Riley R."/>
            <person name="Barry K."/>
            <person name="Blanchette R.A."/>
            <person name="Henrissat B."/>
            <person name="Martinez A.T."/>
            <person name="Otillar R."/>
            <person name="Spatafora J.W."/>
            <person name="Yadav J.S."/>
            <person name="Aerts A."/>
            <person name="Benoit I."/>
            <person name="Boyd A."/>
            <person name="Carlson A."/>
            <person name="Copeland A."/>
            <person name="Coutinho P.M."/>
            <person name="de Vries R.P."/>
            <person name="Ferreira P."/>
            <person name="Findley K."/>
            <person name="Foster B."/>
            <person name="Gaskell J."/>
            <person name="Glotzer D."/>
            <person name="Gorecki P."/>
            <person name="Heitman J."/>
            <person name="Hesse C."/>
            <person name="Hori C."/>
            <person name="Igarashi K."/>
            <person name="Jurgens J.A."/>
            <person name="Kallen N."/>
            <person name="Kersten P."/>
            <person name="Kohler A."/>
            <person name="Kuees U."/>
            <person name="Kumar T.K.A."/>
            <person name="Kuo A."/>
            <person name="LaButti K."/>
            <person name="Larrondo L.F."/>
            <person name="Lindquist E."/>
            <person name="Ling A."/>
            <person name="Lombard V."/>
            <person name="Lucas S."/>
            <person name="Lundell T."/>
            <person name="Martin R."/>
            <person name="McLaughlin D.J."/>
            <person name="Morgenstern I."/>
            <person name="Morin E."/>
            <person name="Murat C."/>
            <person name="Nagy L.G."/>
            <person name="Nolan M."/>
            <person name="Ohm R.A."/>
            <person name="Patyshakuliyeva A."/>
            <person name="Rokas A."/>
            <person name="Ruiz-Duenas F.J."/>
            <person name="Sabat G."/>
            <person name="Salamov A."/>
            <person name="Samejima M."/>
            <person name="Schmutz J."/>
            <person name="Slot J.C."/>
            <person name="St John F."/>
            <person name="Stenlid J."/>
            <person name="Sun H."/>
            <person name="Sun S."/>
            <person name="Syed K."/>
            <person name="Tsang A."/>
            <person name="Wiebenga A."/>
            <person name="Young D."/>
            <person name="Pisabarro A."/>
            <person name="Eastwood D.C."/>
            <person name="Martin F."/>
            <person name="Cullen D."/>
            <person name="Grigoriev I.V."/>
            <person name="Hibbett D.S."/>
        </authorList>
    </citation>
    <scope>NUCLEOTIDE SEQUENCE [LARGE SCALE GENOMIC DNA]</scope>
    <source>
        <strain evidence="2">HHB-11173 SS5</strain>
    </source>
</reference>
<organism evidence="1 2">
    <name type="scientific">Punctularia strigosozonata (strain HHB-11173)</name>
    <name type="common">White-rot fungus</name>
    <dbReference type="NCBI Taxonomy" id="741275"/>
    <lineage>
        <taxon>Eukaryota</taxon>
        <taxon>Fungi</taxon>
        <taxon>Dikarya</taxon>
        <taxon>Basidiomycota</taxon>
        <taxon>Agaricomycotina</taxon>
        <taxon>Agaricomycetes</taxon>
        <taxon>Corticiales</taxon>
        <taxon>Punctulariaceae</taxon>
        <taxon>Punctularia</taxon>
    </lineage>
</organism>
<dbReference type="Proteomes" id="UP000054196">
    <property type="component" value="Unassembled WGS sequence"/>
</dbReference>
<dbReference type="GeneID" id="18884039"/>
<dbReference type="EMBL" id="JH687557">
    <property type="protein sequence ID" value="EIN03939.1"/>
    <property type="molecule type" value="Genomic_DNA"/>
</dbReference>
<dbReference type="AlphaFoldDB" id="R7S247"/>
<accession>R7S247</accession>
<keyword evidence="2" id="KW-1185">Reference proteome</keyword>
<sequence length="136" mass="15881">MCEHGNVADVLLWLEELPHLLSSSELVYFALMVDNVPRAVHFRDREILMQFVADLMSRCKCLEVVEVHWPSEPALGHSWWRREEPQLVEIEEDVFEINEDLAIEISEGLGKAIRAQHWHEDPQDHPFGARMEKLIT</sequence>
<evidence type="ECO:0000313" key="1">
    <source>
        <dbReference type="EMBL" id="EIN03939.1"/>
    </source>
</evidence>
<dbReference type="RefSeq" id="XP_007388728.1">
    <property type="nucleotide sequence ID" value="XM_007388666.1"/>
</dbReference>
<dbReference type="HOGENOM" id="CLU_1876488_0_0_1"/>
<dbReference type="KEGG" id="psq:PUNSTDRAFT_55785"/>
<evidence type="ECO:0000313" key="2">
    <source>
        <dbReference type="Proteomes" id="UP000054196"/>
    </source>
</evidence>
<name>R7S247_PUNST</name>
<protein>
    <submittedName>
        <fullName evidence="1">Uncharacterized protein</fullName>
    </submittedName>
</protein>
<proteinExistence type="predicted"/>
<gene>
    <name evidence="1" type="ORF">PUNSTDRAFT_55785</name>
</gene>